<evidence type="ECO:0000256" key="6">
    <source>
        <dbReference type="SAM" id="Phobius"/>
    </source>
</evidence>
<keyword evidence="5 6" id="KW-0472">Membrane</keyword>
<evidence type="ECO:0000256" key="5">
    <source>
        <dbReference type="ARBA" id="ARBA00023136"/>
    </source>
</evidence>
<evidence type="ECO:0000259" key="7">
    <source>
        <dbReference type="Pfam" id="PF12823"/>
    </source>
</evidence>
<feature type="transmembrane region" description="Helical" evidence="6">
    <location>
        <begin position="44"/>
        <end position="63"/>
    </location>
</feature>
<reference evidence="8 9" key="1">
    <citation type="submission" date="2016-10" db="EMBL/GenBank/DDBJ databases">
        <authorList>
            <person name="de Groot N.N."/>
        </authorList>
    </citation>
    <scope>NUCLEOTIDE SEQUENCE [LARGE SCALE GENOMIC DNA]</scope>
    <source>
        <strain evidence="8 9">DSM 19803</strain>
    </source>
</reference>
<evidence type="ECO:0000313" key="9">
    <source>
        <dbReference type="Proteomes" id="UP000199296"/>
    </source>
</evidence>
<evidence type="ECO:0000256" key="4">
    <source>
        <dbReference type="ARBA" id="ARBA00022989"/>
    </source>
</evidence>
<feature type="domain" description="DUF3817" evidence="7">
    <location>
        <begin position="9"/>
        <end position="94"/>
    </location>
</feature>
<proteinExistence type="predicted"/>
<gene>
    <name evidence="8" type="ORF">SAMN04488027_10887</name>
</gene>
<evidence type="ECO:0000313" key="8">
    <source>
        <dbReference type="EMBL" id="SDG83124.1"/>
    </source>
</evidence>
<dbReference type="EMBL" id="FNCW01000008">
    <property type="protein sequence ID" value="SDG83124.1"/>
    <property type="molecule type" value="Genomic_DNA"/>
</dbReference>
<organism evidence="8 9">
    <name type="scientific">Psychroflexus sediminis</name>
    <dbReference type="NCBI Taxonomy" id="470826"/>
    <lineage>
        <taxon>Bacteria</taxon>
        <taxon>Pseudomonadati</taxon>
        <taxon>Bacteroidota</taxon>
        <taxon>Flavobacteriia</taxon>
        <taxon>Flavobacteriales</taxon>
        <taxon>Flavobacteriaceae</taxon>
        <taxon>Psychroflexus</taxon>
    </lineage>
</organism>
<dbReference type="PANTHER" id="PTHR40077:SF1">
    <property type="entry name" value="MEMBRANE PROTEIN"/>
    <property type="match status" value="1"/>
</dbReference>
<dbReference type="OrthoDB" id="1121311at2"/>
<dbReference type="InterPro" id="IPR023845">
    <property type="entry name" value="DUF3817_TM"/>
</dbReference>
<accession>A0A1G7XG85</accession>
<dbReference type="Pfam" id="PF12823">
    <property type="entry name" value="DUF3817"/>
    <property type="match status" value="1"/>
</dbReference>
<evidence type="ECO:0000256" key="2">
    <source>
        <dbReference type="ARBA" id="ARBA00022475"/>
    </source>
</evidence>
<comment type="subcellular location">
    <subcellularLocation>
        <location evidence="1">Cell membrane</location>
        <topology evidence="1">Multi-pass membrane protein</topology>
    </subcellularLocation>
</comment>
<evidence type="ECO:0000256" key="3">
    <source>
        <dbReference type="ARBA" id="ARBA00022692"/>
    </source>
</evidence>
<dbReference type="STRING" id="470826.SAMN04488027_10887"/>
<keyword evidence="9" id="KW-1185">Reference proteome</keyword>
<keyword evidence="4 6" id="KW-1133">Transmembrane helix</keyword>
<dbReference type="NCBIfam" id="TIGR03954">
    <property type="entry name" value="integ_memb_HG"/>
    <property type="match status" value="1"/>
</dbReference>
<feature type="transmembrane region" description="Helical" evidence="6">
    <location>
        <begin position="69"/>
        <end position="90"/>
    </location>
</feature>
<name>A0A1G7XG85_9FLAO</name>
<dbReference type="GO" id="GO:0005886">
    <property type="term" value="C:plasma membrane"/>
    <property type="evidence" value="ECO:0007669"/>
    <property type="project" value="UniProtKB-SubCell"/>
</dbReference>
<sequence>MSKEDKSITAFRWVSILEAISFLLLLFVAMPLKYIWEMPEYVRIVGMAHGILFILYLLGGYWMYEKLGWSVKILLIVFLSSILPFGPFIVERKYLPKV</sequence>
<protein>
    <submittedName>
        <fullName evidence="8">Integral membrane protein</fullName>
    </submittedName>
</protein>
<dbReference type="Proteomes" id="UP000199296">
    <property type="component" value="Unassembled WGS sequence"/>
</dbReference>
<dbReference type="RefSeq" id="WP_093368163.1">
    <property type="nucleotide sequence ID" value="NZ_FNCW01000008.1"/>
</dbReference>
<dbReference type="PANTHER" id="PTHR40077">
    <property type="entry name" value="MEMBRANE PROTEIN-RELATED"/>
    <property type="match status" value="1"/>
</dbReference>
<keyword evidence="3 6" id="KW-0812">Transmembrane</keyword>
<evidence type="ECO:0000256" key="1">
    <source>
        <dbReference type="ARBA" id="ARBA00004651"/>
    </source>
</evidence>
<feature type="transmembrane region" description="Helical" evidence="6">
    <location>
        <begin position="12"/>
        <end position="32"/>
    </location>
</feature>
<keyword evidence="2" id="KW-1003">Cell membrane</keyword>
<dbReference type="AlphaFoldDB" id="A0A1G7XG85"/>